<proteinExistence type="predicted"/>
<keyword evidence="5" id="KW-0998">Cell outer membrane</keyword>
<comment type="caution">
    <text evidence="8">The sequence shown here is derived from an EMBL/GenBank/DDBJ whole genome shotgun (WGS) entry which is preliminary data.</text>
</comment>
<gene>
    <name evidence="8" type="ORF">FH603_2548</name>
</gene>
<keyword evidence="3" id="KW-0732">Signal</keyword>
<dbReference type="EMBL" id="VFIA01000013">
    <property type="protein sequence ID" value="MBC3792039.1"/>
    <property type="molecule type" value="Genomic_DNA"/>
</dbReference>
<dbReference type="PANTHER" id="PTHR12815:SF47">
    <property type="entry name" value="TRANSLOCATION AND ASSEMBLY MODULE SUBUNIT TAMA"/>
    <property type="match status" value="1"/>
</dbReference>
<dbReference type="RefSeq" id="WP_186737835.1">
    <property type="nucleotide sequence ID" value="NZ_VFIA01000013.1"/>
</dbReference>
<dbReference type="PANTHER" id="PTHR12815">
    <property type="entry name" value="SORTING AND ASSEMBLY MACHINERY SAMM50 PROTEIN FAMILY MEMBER"/>
    <property type="match status" value="1"/>
</dbReference>
<sequence length="883" mass="100657">MKSIYDLRCRLRDWPSGPVSNVVHHISTKCVPVALLLSLSGCLTSQKLQPTDPILTAQVIRGNRTISSEELESLIPQKPNSRILGLPVTPRLWFYRLGARRFDRDAAVRELAIKTNEFEQQSQQLTNQPSALKKVNRRFAREAKRLRQEIEEGNWVMRNLGEPPSYFTEQDARTNTAKMQRFLMDKGFFNARTAYSLDTLRNQQIRVRYLITENAGFYLRNLTYEIDDARIDSLIRKSLNQSTLIAGERYDSQKIGEEKVRIETALRDQGYYAFSRQYMPNPEVDTSRRSSERLLTVDSLRRPVDLYLTIKNPPGQAAHPLYRIGDVEVRITADETQSPAAVSALDSVRRNGVTFLLSGRNISSRLLDGKIFLRPGQLYSQTKYRDTQRQLFLLNQFKFVNLNFTDTTNRQLRTLVTATPLDKYEATAEGGVTLLYQGQGYPGGFGSLIFRVRNLFGGLETFETTLRYGLEAQTGFVNSANSNKFVYTSQELGIISSITFPQLLFPGRLRFNFNRYNPRTQVSLSFNNTFRPDFRRSLLRATMAYNWQTTPAKQFSFLIADVNLINANFDTELGNLFLAQLDSLTTLGNTIGLSFRRSFASGVSFAYTYNTNTIGQNRRANFFRTVIESGGTTLNLFSEKQLQNIFKPTINNTGLQYYKYLRLSLDYRHYVPLRTHTTVAFRMNTGIVYSYGGNRTAPYEKLFFAGGSNSIRAWLPRRLGPGSDYPQPSPTNPNGPAFNLNPARSEQFLYTFEKPGDFLLEGSAELRGRLFHLLADINGAVFIDAGNVWRLPYSQANTKSTFQFGTFIPQIAVGTGVGLRLDFSFFLIRLDGGIKVWDPARQYFSEAEGQYVDKRFILPDFSFRRLSRGPNPLIINFGIGYPF</sequence>
<evidence type="ECO:0000259" key="7">
    <source>
        <dbReference type="Pfam" id="PF01103"/>
    </source>
</evidence>
<evidence type="ECO:0000256" key="2">
    <source>
        <dbReference type="ARBA" id="ARBA00022692"/>
    </source>
</evidence>
<evidence type="ECO:0000313" key="8">
    <source>
        <dbReference type="EMBL" id="MBC3792039.1"/>
    </source>
</evidence>
<feature type="coiled-coil region" evidence="6">
    <location>
        <begin position="108"/>
        <end position="152"/>
    </location>
</feature>
<evidence type="ECO:0000256" key="1">
    <source>
        <dbReference type="ARBA" id="ARBA00004370"/>
    </source>
</evidence>
<comment type="subcellular location">
    <subcellularLocation>
        <location evidence="1">Membrane</location>
    </subcellularLocation>
</comment>
<evidence type="ECO:0000256" key="5">
    <source>
        <dbReference type="ARBA" id="ARBA00023237"/>
    </source>
</evidence>
<evidence type="ECO:0000256" key="4">
    <source>
        <dbReference type="ARBA" id="ARBA00023136"/>
    </source>
</evidence>
<feature type="domain" description="Bacterial surface antigen (D15)" evidence="7">
    <location>
        <begin position="537"/>
        <end position="839"/>
    </location>
</feature>
<evidence type="ECO:0000256" key="6">
    <source>
        <dbReference type="SAM" id="Coils"/>
    </source>
</evidence>
<accession>A0ABR6W664</accession>
<dbReference type="Pfam" id="PF01103">
    <property type="entry name" value="Omp85"/>
    <property type="match status" value="1"/>
</dbReference>
<evidence type="ECO:0000313" key="9">
    <source>
        <dbReference type="Proteomes" id="UP000700732"/>
    </source>
</evidence>
<dbReference type="InterPro" id="IPR000184">
    <property type="entry name" value="Bac_surfAg_D15"/>
</dbReference>
<keyword evidence="6" id="KW-0175">Coiled coil</keyword>
<keyword evidence="9" id="KW-1185">Reference proteome</keyword>
<evidence type="ECO:0000256" key="3">
    <source>
        <dbReference type="ARBA" id="ARBA00022729"/>
    </source>
</evidence>
<keyword evidence="2" id="KW-0812">Transmembrane</keyword>
<organism evidence="8 9">
    <name type="scientific">Spirosoma utsteinense</name>
    <dbReference type="NCBI Taxonomy" id="2585773"/>
    <lineage>
        <taxon>Bacteria</taxon>
        <taxon>Pseudomonadati</taxon>
        <taxon>Bacteroidota</taxon>
        <taxon>Cytophagia</taxon>
        <taxon>Cytophagales</taxon>
        <taxon>Cytophagaceae</taxon>
        <taxon>Spirosoma</taxon>
    </lineage>
</organism>
<protein>
    <submittedName>
        <fullName evidence="8">Outer membrane protein assembly factor BamA</fullName>
    </submittedName>
</protein>
<dbReference type="Gene3D" id="2.40.160.50">
    <property type="entry name" value="membrane protein fhac: a member of the omp85/tpsb transporter family"/>
    <property type="match status" value="1"/>
</dbReference>
<keyword evidence="4" id="KW-0472">Membrane</keyword>
<name>A0ABR6W664_9BACT</name>
<dbReference type="Proteomes" id="UP000700732">
    <property type="component" value="Unassembled WGS sequence"/>
</dbReference>
<reference evidence="8 9" key="1">
    <citation type="submission" date="2019-06" db="EMBL/GenBank/DDBJ databases">
        <title>Spirosoma utsteinense sp. nov. isolated from Antarctic ice-free soils.</title>
        <authorList>
            <person name="Tahon G."/>
        </authorList>
    </citation>
    <scope>NUCLEOTIDE SEQUENCE [LARGE SCALE GENOMIC DNA]</scope>
    <source>
        <strain evidence="8 9">LMG 31447</strain>
    </source>
</reference>
<dbReference type="InterPro" id="IPR039910">
    <property type="entry name" value="D15-like"/>
</dbReference>